<reference evidence="1" key="1">
    <citation type="submission" date="2021-12" db="EMBL/GenBank/DDBJ databases">
        <title>Curvularia clavata genome.</title>
        <authorList>
            <person name="Cao Y."/>
        </authorList>
    </citation>
    <scope>NUCLEOTIDE SEQUENCE</scope>
    <source>
        <strain evidence="1">Yc1106</strain>
    </source>
</reference>
<evidence type="ECO:0000313" key="2">
    <source>
        <dbReference type="Proteomes" id="UP001056012"/>
    </source>
</evidence>
<dbReference type="VEuPathDB" id="FungiDB:yc1106_01264"/>
<evidence type="ECO:0000313" key="1">
    <source>
        <dbReference type="EMBL" id="USP73990.1"/>
    </source>
</evidence>
<name>A0A9Q9DPB5_CURCL</name>
<dbReference type="Proteomes" id="UP001056012">
    <property type="component" value="Chromosome 1"/>
</dbReference>
<gene>
    <name evidence="1" type="ORF">yc1106_01264</name>
</gene>
<sequence>MADLFSSDRSVQACLAGEGKRPSGQTARQQRHFKLVEQTKAKYSICDKDVYNFDEAGFLIDKITTQLVITALERRARPKAIQPGSREWYEEAEIPRDWAIAVSDNGWTTNELGVK</sequence>
<dbReference type="EMBL" id="CP089274">
    <property type="protein sequence ID" value="USP73990.1"/>
    <property type="molecule type" value="Genomic_DNA"/>
</dbReference>
<dbReference type="AlphaFoldDB" id="A0A9Q9DPB5"/>
<accession>A0A9Q9DPB5</accession>
<protein>
    <submittedName>
        <fullName evidence="1">Uncharacterized protein</fullName>
    </submittedName>
</protein>
<proteinExistence type="predicted"/>
<organism evidence="1 2">
    <name type="scientific">Curvularia clavata</name>
    <dbReference type="NCBI Taxonomy" id="95742"/>
    <lineage>
        <taxon>Eukaryota</taxon>
        <taxon>Fungi</taxon>
        <taxon>Dikarya</taxon>
        <taxon>Ascomycota</taxon>
        <taxon>Pezizomycotina</taxon>
        <taxon>Dothideomycetes</taxon>
        <taxon>Pleosporomycetidae</taxon>
        <taxon>Pleosporales</taxon>
        <taxon>Pleosporineae</taxon>
        <taxon>Pleosporaceae</taxon>
        <taxon>Curvularia</taxon>
    </lineage>
</organism>
<keyword evidence="2" id="KW-1185">Reference proteome</keyword>
<dbReference type="OrthoDB" id="3762113at2759"/>